<name>A0AA39HXN0_9BILA</name>
<evidence type="ECO:0000313" key="4">
    <source>
        <dbReference type="Proteomes" id="UP001175271"/>
    </source>
</evidence>
<dbReference type="CDD" id="cd22593">
    <property type="entry name" value="Kunitz_conkunitzin"/>
    <property type="match status" value="1"/>
</dbReference>
<feature type="chain" id="PRO_5041449396" description="BPTI/Kunitz inhibitor domain-containing protein" evidence="1">
    <location>
        <begin position="19"/>
        <end position="245"/>
    </location>
</feature>
<dbReference type="PROSITE" id="PS50279">
    <property type="entry name" value="BPTI_KUNITZ_2"/>
    <property type="match status" value="1"/>
</dbReference>
<dbReference type="EMBL" id="JAUCMV010000003">
    <property type="protein sequence ID" value="KAK0414006.1"/>
    <property type="molecule type" value="Genomic_DNA"/>
</dbReference>
<protein>
    <recommendedName>
        <fullName evidence="2">BPTI/Kunitz inhibitor domain-containing protein</fullName>
    </recommendedName>
</protein>
<evidence type="ECO:0000259" key="2">
    <source>
        <dbReference type="PROSITE" id="PS50279"/>
    </source>
</evidence>
<dbReference type="Pfam" id="PF00014">
    <property type="entry name" value="Kunitz_BPTI"/>
    <property type="match status" value="1"/>
</dbReference>
<dbReference type="InterPro" id="IPR052861">
    <property type="entry name" value="BPTI/Kunitz_domain"/>
</dbReference>
<dbReference type="PANTHER" id="PTHR47248">
    <property type="entry name" value="PROTEIN CBG06772"/>
    <property type="match status" value="1"/>
</dbReference>
<dbReference type="PANTHER" id="PTHR47248:SF8">
    <property type="entry name" value="BPTI_KUNITZ INHIBITOR DOMAIN-CONTAINING PROTEIN-RELATED"/>
    <property type="match status" value="1"/>
</dbReference>
<dbReference type="Gene3D" id="4.10.410.10">
    <property type="entry name" value="Pancreatic trypsin inhibitor Kunitz domain"/>
    <property type="match status" value="1"/>
</dbReference>
<comment type="caution">
    <text evidence="3">The sequence shown here is derived from an EMBL/GenBank/DDBJ whole genome shotgun (WGS) entry which is preliminary data.</text>
</comment>
<dbReference type="AlphaFoldDB" id="A0AA39HXN0"/>
<evidence type="ECO:0000256" key="1">
    <source>
        <dbReference type="SAM" id="SignalP"/>
    </source>
</evidence>
<accession>A0AA39HXN0</accession>
<dbReference type="InterPro" id="IPR002223">
    <property type="entry name" value="Kunitz_BPTI"/>
</dbReference>
<keyword evidence="1" id="KW-0732">Signal</keyword>
<dbReference type="Proteomes" id="UP001175271">
    <property type="component" value="Unassembled WGS sequence"/>
</dbReference>
<keyword evidence="4" id="KW-1185">Reference proteome</keyword>
<gene>
    <name evidence="3" type="ORF">QR680_007104</name>
</gene>
<organism evidence="3 4">
    <name type="scientific">Steinernema hermaphroditum</name>
    <dbReference type="NCBI Taxonomy" id="289476"/>
    <lineage>
        <taxon>Eukaryota</taxon>
        <taxon>Metazoa</taxon>
        <taxon>Ecdysozoa</taxon>
        <taxon>Nematoda</taxon>
        <taxon>Chromadorea</taxon>
        <taxon>Rhabditida</taxon>
        <taxon>Tylenchina</taxon>
        <taxon>Panagrolaimomorpha</taxon>
        <taxon>Strongyloidoidea</taxon>
        <taxon>Steinernematidae</taxon>
        <taxon>Steinernema</taxon>
    </lineage>
</organism>
<dbReference type="GO" id="GO:0004867">
    <property type="term" value="F:serine-type endopeptidase inhibitor activity"/>
    <property type="evidence" value="ECO:0007669"/>
    <property type="project" value="InterPro"/>
</dbReference>
<proteinExistence type="predicted"/>
<dbReference type="SUPFAM" id="SSF57362">
    <property type="entry name" value="BPTI-like"/>
    <property type="match status" value="1"/>
</dbReference>
<feature type="domain" description="BPTI/Kunitz inhibitor" evidence="2">
    <location>
        <begin position="37"/>
        <end position="87"/>
    </location>
</feature>
<dbReference type="InterPro" id="IPR036880">
    <property type="entry name" value="Kunitz_BPTI_sf"/>
</dbReference>
<reference evidence="3" key="1">
    <citation type="submission" date="2023-06" db="EMBL/GenBank/DDBJ databases">
        <title>Genomic analysis of the entomopathogenic nematode Steinernema hermaphroditum.</title>
        <authorList>
            <person name="Schwarz E.M."/>
            <person name="Heppert J.K."/>
            <person name="Baniya A."/>
            <person name="Schwartz H.T."/>
            <person name="Tan C.-H."/>
            <person name="Antoshechkin I."/>
            <person name="Sternberg P.W."/>
            <person name="Goodrich-Blair H."/>
            <person name="Dillman A.R."/>
        </authorList>
    </citation>
    <scope>NUCLEOTIDE SEQUENCE</scope>
    <source>
        <strain evidence="3">PS9179</strain>
        <tissue evidence="3">Whole animal</tissue>
    </source>
</reference>
<feature type="signal peptide" evidence="1">
    <location>
        <begin position="1"/>
        <end position="18"/>
    </location>
</feature>
<evidence type="ECO:0000313" key="3">
    <source>
        <dbReference type="EMBL" id="KAK0414006.1"/>
    </source>
</evidence>
<sequence>MIFGVACVILALPLAVTQKDIWSSGPEPNSNYPIYNCDQKKDSGYGYGLSQKYYYDNVYGWCFAFKYYGQGGNGNRFDSFDRCMSSCRPADGYKMCGPVDPLNLPYSCNEVEGRPCPHGYTCKNSPVGHNQCCSSYYLWIEKHGRSSRCKDGSQAVLPEEQPWNPYITPKLAKSCNDLICGRNARCEQTSDVKNFISHKNHSKLPHSVETAFLQYLAIIIGWFSKETAAIECVLTSDKSLLWLPR</sequence>
<dbReference type="SMART" id="SM00131">
    <property type="entry name" value="KU"/>
    <property type="match status" value="1"/>
</dbReference>